<reference evidence="1" key="1">
    <citation type="submission" date="2019-12" db="EMBL/GenBank/DDBJ databases">
        <title>Comparative genomics gives insights into the taxonomy of the Azoarcus-Aromatoleum group and reveals separate origins of nif in the plant-associated Azoarcus and non-plant-associated Aromatoleum sub-groups.</title>
        <authorList>
            <person name="Lafos M."/>
            <person name="Maluk M."/>
            <person name="Batista M."/>
            <person name="Junghare M."/>
            <person name="Carmona M."/>
            <person name="Faoro H."/>
            <person name="Cruz L.M."/>
            <person name="Battistoni F."/>
            <person name="De Souza E."/>
            <person name="Pedrosa F."/>
            <person name="Chen W.-M."/>
            <person name="Poole P.S."/>
            <person name="Dixon R.A."/>
            <person name="James E.K."/>
        </authorList>
    </citation>
    <scope>NUCLEOTIDE SEQUENCE</scope>
    <source>
        <strain evidence="1">NSC3</strain>
    </source>
</reference>
<organism evidence="1 2">
    <name type="scientific">Azoarcus taiwanensis</name>
    <dbReference type="NCBI Taxonomy" id="666964"/>
    <lineage>
        <taxon>Bacteria</taxon>
        <taxon>Pseudomonadati</taxon>
        <taxon>Pseudomonadota</taxon>
        <taxon>Betaproteobacteria</taxon>
        <taxon>Rhodocyclales</taxon>
        <taxon>Zoogloeaceae</taxon>
        <taxon>Azoarcus</taxon>
    </lineage>
</organism>
<proteinExistence type="predicted"/>
<evidence type="ECO:0000313" key="1">
    <source>
        <dbReference type="EMBL" id="NMG01758.1"/>
    </source>
</evidence>
<name>A0A972FAM7_9RHOO</name>
<accession>A0A972FAM7</accession>
<dbReference type="AlphaFoldDB" id="A0A972FAM7"/>
<gene>
    <name evidence="1" type="ORF">GPA21_02055</name>
</gene>
<dbReference type="Proteomes" id="UP000599523">
    <property type="component" value="Unassembled WGS sequence"/>
</dbReference>
<sequence length="90" mass="10144">MPARVEEPKEILSEVELAVLLEVDVRTIRRARQRGEPIFPYVMVGDMPRYSRTVVLAQFAKWPVDPMTTIAAGGVEVVTRPKVGRPRKVS</sequence>
<keyword evidence="2" id="KW-1185">Reference proteome</keyword>
<dbReference type="EMBL" id="WTVM01000007">
    <property type="protein sequence ID" value="NMG01758.1"/>
    <property type="molecule type" value="Genomic_DNA"/>
</dbReference>
<evidence type="ECO:0000313" key="2">
    <source>
        <dbReference type="Proteomes" id="UP000599523"/>
    </source>
</evidence>
<dbReference type="RefSeq" id="WP_168986551.1">
    <property type="nucleotide sequence ID" value="NZ_WTVM01000007.1"/>
</dbReference>
<comment type="caution">
    <text evidence="1">The sequence shown here is derived from an EMBL/GenBank/DDBJ whole genome shotgun (WGS) entry which is preliminary data.</text>
</comment>
<protein>
    <submittedName>
        <fullName evidence="1">Uncharacterized protein</fullName>
    </submittedName>
</protein>